<dbReference type="AlphaFoldDB" id="A0AAV8YKT4"/>
<evidence type="ECO:0000313" key="2">
    <source>
        <dbReference type="Proteomes" id="UP001162162"/>
    </source>
</evidence>
<name>A0AAV8YKT4_9CUCU</name>
<dbReference type="InterPro" id="IPR052083">
    <property type="entry name" value="Aminoacylase-1_M20A"/>
</dbReference>
<dbReference type="Gene3D" id="1.10.150.900">
    <property type="match status" value="1"/>
</dbReference>
<protein>
    <submittedName>
        <fullName evidence="1">Uncharacterized protein</fullName>
    </submittedName>
</protein>
<reference evidence="1" key="1">
    <citation type="journal article" date="2023" name="Insect Mol. Biol.">
        <title>Genome sequencing provides insights into the evolution of gene families encoding plant cell wall-degrading enzymes in longhorned beetles.</title>
        <authorList>
            <person name="Shin N.R."/>
            <person name="Okamura Y."/>
            <person name="Kirsch R."/>
            <person name="Pauchet Y."/>
        </authorList>
    </citation>
    <scope>NUCLEOTIDE SEQUENCE</scope>
    <source>
        <strain evidence="1">AMC_N1</strain>
    </source>
</reference>
<dbReference type="PANTHER" id="PTHR45892:SF1">
    <property type="entry name" value="AMINOACYLASE-1"/>
    <property type="match status" value="1"/>
</dbReference>
<dbReference type="Proteomes" id="UP001162162">
    <property type="component" value="Unassembled WGS sequence"/>
</dbReference>
<dbReference type="SUPFAM" id="SSF53187">
    <property type="entry name" value="Zn-dependent exopeptidases"/>
    <property type="match status" value="1"/>
</dbReference>
<dbReference type="EMBL" id="JAPWTK010000073">
    <property type="protein sequence ID" value="KAJ8952137.1"/>
    <property type="molecule type" value="Genomic_DNA"/>
</dbReference>
<dbReference type="GO" id="GO:0004046">
    <property type="term" value="F:aminoacylase activity"/>
    <property type="evidence" value="ECO:0007669"/>
    <property type="project" value="TreeGrafter"/>
</dbReference>
<accession>A0AAV8YKT4</accession>
<keyword evidence="2" id="KW-1185">Reference proteome</keyword>
<evidence type="ECO:0000313" key="1">
    <source>
        <dbReference type="EMBL" id="KAJ8952137.1"/>
    </source>
</evidence>
<comment type="caution">
    <text evidence="1">The sequence shown here is derived from an EMBL/GenBank/DDBJ whole genome shotgun (WGS) entry which is preliminary data.</text>
</comment>
<organism evidence="1 2">
    <name type="scientific">Aromia moschata</name>
    <dbReference type="NCBI Taxonomy" id="1265417"/>
    <lineage>
        <taxon>Eukaryota</taxon>
        <taxon>Metazoa</taxon>
        <taxon>Ecdysozoa</taxon>
        <taxon>Arthropoda</taxon>
        <taxon>Hexapoda</taxon>
        <taxon>Insecta</taxon>
        <taxon>Pterygota</taxon>
        <taxon>Neoptera</taxon>
        <taxon>Endopterygota</taxon>
        <taxon>Coleoptera</taxon>
        <taxon>Polyphaga</taxon>
        <taxon>Cucujiformia</taxon>
        <taxon>Chrysomeloidea</taxon>
        <taxon>Cerambycidae</taxon>
        <taxon>Cerambycinae</taxon>
        <taxon>Callichromatini</taxon>
        <taxon>Aromia</taxon>
    </lineage>
</organism>
<sequence>MPLTHPAKAPGPTYMQKYAITVREGSLGLLVELNSHGTPKMKIRNRGLKLKPQVFPGGTDSRYVRSLGLPAIGFSPINNTPVLLHDHDEYLDELNSIYVGEKRMEFKIMFLGGADTTT</sequence>
<dbReference type="PANTHER" id="PTHR45892">
    <property type="entry name" value="AMINOACYLASE-1"/>
    <property type="match status" value="1"/>
</dbReference>
<gene>
    <name evidence="1" type="ORF">NQ318_018473</name>
</gene>
<proteinExistence type="predicted"/>